<dbReference type="Gene3D" id="2.60.40.10">
    <property type="entry name" value="Immunoglobulins"/>
    <property type="match status" value="1"/>
</dbReference>
<dbReference type="Pfam" id="PF02836">
    <property type="entry name" value="Glyco_hydro_2_C"/>
    <property type="match status" value="1"/>
</dbReference>
<dbReference type="EMBL" id="QTUC01000001">
    <property type="protein sequence ID" value="REF35853.1"/>
    <property type="molecule type" value="Genomic_DNA"/>
</dbReference>
<dbReference type="InterPro" id="IPR006104">
    <property type="entry name" value="Glyco_hydro_2_N"/>
</dbReference>
<evidence type="ECO:0000259" key="7">
    <source>
        <dbReference type="Pfam" id="PF02837"/>
    </source>
</evidence>
<keyword evidence="9" id="KW-1185">Reference proteome</keyword>
<dbReference type="Gene3D" id="3.20.20.80">
    <property type="entry name" value="Glycosidases"/>
    <property type="match status" value="1"/>
</dbReference>
<proteinExistence type="inferred from homology"/>
<comment type="similarity">
    <text evidence="1">Belongs to the glycosyl hydrolase 2 family.</text>
</comment>
<dbReference type="Proteomes" id="UP000256485">
    <property type="component" value="Unassembled WGS sequence"/>
</dbReference>
<feature type="domain" description="Glycoside hydrolase family 2 catalytic" evidence="6">
    <location>
        <begin position="338"/>
        <end position="464"/>
    </location>
</feature>
<accession>A0A3D9V576</accession>
<dbReference type="Pfam" id="PF00703">
    <property type="entry name" value="Glyco_hydro_2"/>
    <property type="match status" value="1"/>
</dbReference>
<dbReference type="InterPro" id="IPR013783">
    <property type="entry name" value="Ig-like_fold"/>
</dbReference>
<dbReference type="InterPro" id="IPR008979">
    <property type="entry name" value="Galactose-bd-like_sf"/>
</dbReference>
<keyword evidence="2 8" id="KW-0378">Hydrolase</keyword>
<evidence type="ECO:0000256" key="4">
    <source>
        <dbReference type="SAM" id="MobiDB-lite"/>
    </source>
</evidence>
<evidence type="ECO:0000256" key="1">
    <source>
        <dbReference type="ARBA" id="ARBA00007401"/>
    </source>
</evidence>
<dbReference type="RefSeq" id="WP_245940967.1">
    <property type="nucleotide sequence ID" value="NZ_QTUC01000001.1"/>
</dbReference>
<keyword evidence="3" id="KW-0326">Glycosidase</keyword>
<sequence>MPAESQAASDPIPTTTPTAGAASELPRPEYPRPQFVRADWLNLNGYWQFEIDPGDSGLERGLLDRELSGRILVPFAPESSLSGVGEVDWLHAVWYRRTVRVPEAWAGRTVLLHFQAVDYDTTVWVNGTEVARHRGGWTPFTANLGEVAGQEITIVVRARDPKGEPIARGKQSDRYGNYGCLYTRTTGIWQTVWMEPVPTTHLRRPRITPDVAGGAFHLELPLAGPRRGITARARLTDDAGVVSTASVRADLDFAARLTLPVPEERRRLWSPEDPFLYGLELELVAEDGTVVDSATSYAGLRSVTIDGHAILLNGQPVFQRLVLDQGYYPDGILTAPDDAALVRDIELAKAAGFNGARLHQKVFEERFLYHADRLGYLCWGEFGDWGCNTGKDGDNQQPGATYITQWLEAVERDYSHPSIIGWCPLNETWQRLHDRITVLDDVTRGMFLATKAADQTRPVLDASGYSHRVRESDVYDSHNYEQDPEKFAAAMAGLAEGRPFTNSGGPDRPWSVPYAGQPYFCSEFGGIWWNPDAREDEDSWGYGERPRSLEEFYQRFEALVSVLLDDPKMFGYCYTQLTDVYQEQNGIYRFDRSQKFDLERIRAAQTRPAAIEKAAR</sequence>
<name>A0A3D9V576_THECX</name>
<organism evidence="8 9">
    <name type="scientific">Thermasporomyces composti</name>
    <dbReference type="NCBI Taxonomy" id="696763"/>
    <lineage>
        <taxon>Bacteria</taxon>
        <taxon>Bacillati</taxon>
        <taxon>Actinomycetota</taxon>
        <taxon>Actinomycetes</taxon>
        <taxon>Propionibacteriales</taxon>
        <taxon>Nocardioidaceae</taxon>
        <taxon>Thermasporomyces</taxon>
    </lineage>
</organism>
<evidence type="ECO:0000313" key="8">
    <source>
        <dbReference type="EMBL" id="REF35853.1"/>
    </source>
</evidence>
<dbReference type="PANTHER" id="PTHR42732">
    <property type="entry name" value="BETA-GALACTOSIDASE"/>
    <property type="match status" value="1"/>
</dbReference>
<protein>
    <submittedName>
        <fullName evidence="8">Glycosyl hydrolase family 2</fullName>
    </submittedName>
</protein>
<evidence type="ECO:0000259" key="5">
    <source>
        <dbReference type="Pfam" id="PF00703"/>
    </source>
</evidence>
<evidence type="ECO:0000259" key="6">
    <source>
        <dbReference type="Pfam" id="PF02836"/>
    </source>
</evidence>
<feature type="domain" description="Glycosyl hydrolases family 2 sugar binding" evidence="7">
    <location>
        <begin position="92"/>
        <end position="146"/>
    </location>
</feature>
<evidence type="ECO:0000256" key="3">
    <source>
        <dbReference type="ARBA" id="ARBA00023295"/>
    </source>
</evidence>
<dbReference type="GO" id="GO:0005975">
    <property type="term" value="P:carbohydrate metabolic process"/>
    <property type="evidence" value="ECO:0007669"/>
    <property type="project" value="InterPro"/>
</dbReference>
<dbReference type="SUPFAM" id="SSF49303">
    <property type="entry name" value="beta-Galactosidase/glucuronidase domain"/>
    <property type="match status" value="1"/>
</dbReference>
<evidence type="ECO:0000313" key="9">
    <source>
        <dbReference type="Proteomes" id="UP000256485"/>
    </source>
</evidence>
<evidence type="ECO:0000256" key="2">
    <source>
        <dbReference type="ARBA" id="ARBA00022801"/>
    </source>
</evidence>
<reference evidence="8 9" key="1">
    <citation type="submission" date="2018-08" db="EMBL/GenBank/DDBJ databases">
        <title>Sequencing the genomes of 1000 actinobacteria strains.</title>
        <authorList>
            <person name="Klenk H.-P."/>
        </authorList>
    </citation>
    <scope>NUCLEOTIDE SEQUENCE [LARGE SCALE GENOMIC DNA]</scope>
    <source>
        <strain evidence="8 9">DSM 22891</strain>
    </source>
</reference>
<dbReference type="SUPFAM" id="SSF49785">
    <property type="entry name" value="Galactose-binding domain-like"/>
    <property type="match status" value="1"/>
</dbReference>
<feature type="region of interest" description="Disordered" evidence="4">
    <location>
        <begin position="1"/>
        <end position="28"/>
    </location>
</feature>
<dbReference type="Pfam" id="PF02837">
    <property type="entry name" value="Glyco_hydro_2_N"/>
    <property type="match status" value="1"/>
</dbReference>
<comment type="caution">
    <text evidence="8">The sequence shown here is derived from an EMBL/GenBank/DDBJ whole genome shotgun (WGS) entry which is preliminary data.</text>
</comment>
<dbReference type="PANTHER" id="PTHR42732:SF3">
    <property type="entry name" value="HYDROLASE"/>
    <property type="match status" value="1"/>
</dbReference>
<gene>
    <name evidence="8" type="ORF">DFJ64_1245</name>
</gene>
<dbReference type="GO" id="GO:0004553">
    <property type="term" value="F:hydrolase activity, hydrolyzing O-glycosyl compounds"/>
    <property type="evidence" value="ECO:0007669"/>
    <property type="project" value="InterPro"/>
</dbReference>
<dbReference type="InterPro" id="IPR036156">
    <property type="entry name" value="Beta-gal/glucu_dom_sf"/>
</dbReference>
<feature type="domain" description="Glycoside hydrolase family 2 immunoglobulin-like beta-sandwich" evidence="5">
    <location>
        <begin position="200"/>
        <end position="301"/>
    </location>
</feature>
<dbReference type="InterPro" id="IPR051913">
    <property type="entry name" value="GH2_Domain-Containing"/>
</dbReference>
<dbReference type="InterPro" id="IPR017853">
    <property type="entry name" value="GH"/>
</dbReference>
<dbReference type="Gene3D" id="2.60.120.260">
    <property type="entry name" value="Galactose-binding domain-like"/>
    <property type="match status" value="1"/>
</dbReference>
<dbReference type="SUPFAM" id="SSF51445">
    <property type="entry name" value="(Trans)glycosidases"/>
    <property type="match status" value="1"/>
</dbReference>
<dbReference type="AlphaFoldDB" id="A0A3D9V576"/>
<dbReference type="InterPro" id="IPR006103">
    <property type="entry name" value="Glyco_hydro_2_cat"/>
</dbReference>
<feature type="compositionally biased region" description="Low complexity" evidence="4">
    <location>
        <begin position="11"/>
        <end position="22"/>
    </location>
</feature>
<dbReference type="InterPro" id="IPR006102">
    <property type="entry name" value="Ig-like_GH2"/>
</dbReference>